<dbReference type="PANTHER" id="PTHR47581">
    <property type="entry name" value="OS09G0431600 PROTEIN"/>
    <property type="match status" value="1"/>
</dbReference>
<dbReference type="PANTHER" id="PTHR47581:SF2">
    <property type="entry name" value="OS09G0431600 PROTEIN"/>
    <property type="match status" value="1"/>
</dbReference>
<dbReference type="Gramene" id="KZN10367">
    <property type="protein sequence ID" value="KZN10367"/>
    <property type="gene ID" value="DCAR_003023"/>
</dbReference>
<sequence length="606" mass="67304">MTTMMIQQRIGVFSSTTKSVSSSYCCYCYVNYPKKVSTHQSQTLESPNFKPLTSRIVRLTRKRQLNQIFEEVEAAKTRHGELNTIVMNAVMQACVHCGDIDSALRVFAEMCKFGSCGVDNVTYGTLLKGLGDARRIDESFQVLESVEQGTAVGSPTLSAPLIYGLLNALVEAGDLRRANGLLARYGFVFNEGGNYSISVYNMLMKGYISTGSPQSALRVFNDIRLQGLNPDKLTYNTIIFACVRMNDLESAVQFFQEMKTPTSIMQDRSQKDGHEDLAPNIITYTTLLKGFGQMKDLGSIEKIVIEMKLRHNLLIDRVAYTSIIDVLLTCGSIKGALCVFGEMLKQVSKDSSLRPKPHLYLSLMRALAVKGEYDLVKNLHRRMWPDTSGTISSDAHVEADHLLMEAALNDNQFDVAVHCLSNIIKDWNGISWTSRGGMVAARIEALLGFTASMFDPYLLPQLSVTDSIEGIMMPLQEARPLQATLRLNQVVMRFYRDSSVPIIDDWGSCVGIVHAEDCKELNAPLSTMMKSPAPCVITTTSVGRVINLMLEKRYKMVIIVKCGDTFGKYNSTSRAVGVFTADQLYKLTVPASKLSNQQYPRSITSN</sequence>
<proteinExistence type="predicted"/>
<reference evidence="5" key="1">
    <citation type="journal article" date="2016" name="Nat. Genet.">
        <title>A high-quality carrot genome assembly provides new insights into carotenoid accumulation and asterid genome evolution.</title>
        <authorList>
            <person name="Iorizzo M."/>
            <person name="Ellison S."/>
            <person name="Senalik D."/>
            <person name="Zeng P."/>
            <person name="Satapoomin P."/>
            <person name="Huang J."/>
            <person name="Bowman M."/>
            <person name="Iovene M."/>
            <person name="Sanseverino W."/>
            <person name="Cavagnaro P."/>
            <person name="Yildiz M."/>
            <person name="Macko-Podgorni A."/>
            <person name="Moranska E."/>
            <person name="Grzebelus E."/>
            <person name="Grzebelus D."/>
            <person name="Ashrafi H."/>
            <person name="Zheng Z."/>
            <person name="Cheng S."/>
            <person name="Spooner D."/>
            <person name="Van Deynze A."/>
            <person name="Simon P."/>
        </authorList>
    </citation>
    <scope>NUCLEOTIDE SEQUENCE [LARGE SCALE GENOMIC DNA]</scope>
    <source>
        <tissue evidence="5">Leaf</tissue>
    </source>
</reference>
<evidence type="ECO:0000256" key="2">
    <source>
        <dbReference type="PROSITE-ProRule" id="PRU00703"/>
    </source>
</evidence>
<feature type="repeat" description="PPR" evidence="3">
    <location>
        <begin position="83"/>
        <end position="117"/>
    </location>
</feature>
<comment type="caution">
    <text evidence="5">The sequence shown here is derived from an EMBL/GenBank/DDBJ whole genome shotgun (WGS) entry which is preliminary data.</text>
</comment>
<feature type="repeat" description="PPR" evidence="3">
    <location>
        <begin position="196"/>
        <end position="230"/>
    </location>
</feature>
<evidence type="ECO:0000259" key="4">
    <source>
        <dbReference type="PROSITE" id="PS51371"/>
    </source>
</evidence>
<protein>
    <recommendedName>
        <fullName evidence="4">CBS domain-containing protein</fullName>
    </recommendedName>
</protein>
<evidence type="ECO:0000256" key="1">
    <source>
        <dbReference type="ARBA" id="ARBA00022737"/>
    </source>
</evidence>
<dbReference type="PROSITE" id="PS51375">
    <property type="entry name" value="PPR"/>
    <property type="match status" value="3"/>
</dbReference>
<dbReference type="AlphaFoldDB" id="A0A166HT99"/>
<dbReference type="Pfam" id="PF01535">
    <property type="entry name" value="PPR"/>
    <property type="match status" value="1"/>
</dbReference>
<feature type="domain" description="CBS" evidence="4">
    <location>
        <begin position="528"/>
        <end position="594"/>
    </location>
</feature>
<evidence type="ECO:0000256" key="3">
    <source>
        <dbReference type="PROSITE-ProRule" id="PRU00708"/>
    </source>
</evidence>
<dbReference type="OMA" id="EDCNNLD"/>
<feature type="repeat" description="PPR" evidence="3">
    <location>
        <begin position="231"/>
        <end position="261"/>
    </location>
</feature>
<dbReference type="InterPro" id="IPR011990">
    <property type="entry name" value="TPR-like_helical_dom_sf"/>
</dbReference>
<dbReference type="Pfam" id="PF13041">
    <property type="entry name" value="PPR_2"/>
    <property type="match status" value="2"/>
</dbReference>
<organism evidence="5">
    <name type="scientific">Daucus carota subsp. sativus</name>
    <name type="common">Carrot</name>
    <dbReference type="NCBI Taxonomy" id="79200"/>
    <lineage>
        <taxon>Eukaryota</taxon>
        <taxon>Viridiplantae</taxon>
        <taxon>Streptophyta</taxon>
        <taxon>Embryophyta</taxon>
        <taxon>Tracheophyta</taxon>
        <taxon>Spermatophyta</taxon>
        <taxon>Magnoliopsida</taxon>
        <taxon>eudicotyledons</taxon>
        <taxon>Gunneridae</taxon>
        <taxon>Pentapetalae</taxon>
        <taxon>asterids</taxon>
        <taxon>campanulids</taxon>
        <taxon>Apiales</taxon>
        <taxon>Apiaceae</taxon>
        <taxon>Apioideae</taxon>
        <taxon>Scandiceae</taxon>
        <taxon>Daucinae</taxon>
        <taxon>Daucus</taxon>
        <taxon>Daucus sect. Daucus</taxon>
    </lineage>
</organism>
<dbReference type="InterPro" id="IPR044781">
    <property type="entry name" value="At5g10690-like"/>
</dbReference>
<keyword evidence="2" id="KW-0129">CBS domain</keyword>
<dbReference type="STRING" id="79200.A0A166HT99"/>
<keyword evidence="1" id="KW-0677">Repeat</keyword>
<dbReference type="SUPFAM" id="SSF54631">
    <property type="entry name" value="CBS-domain pair"/>
    <property type="match status" value="1"/>
</dbReference>
<name>A0A166HT99_DAUCS</name>
<dbReference type="Pfam" id="PF13812">
    <property type="entry name" value="PPR_3"/>
    <property type="match status" value="1"/>
</dbReference>
<dbReference type="PROSITE" id="PS51371">
    <property type="entry name" value="CBS"/>
    <property type="match status" value="1"/>
</dbReference>
<dbReference type="InterPro" id="IPR002885">
    <property type="entry name" value="PPR_rpt"/>
</dbReference>
<dbReference type="InterPro" id="IPR000644">
    <property type="entry name" value="CBS_dom"/>
</dbReference>
<accession>A0A166HT99</accession>
<dbReference type="Gene3D" id="3.10.580.10">
    <property type="entry name" value="CBS-domain"/>
    <property type="match status" value="1"/>
</dbReference>
<dbReference type="NCBIfam" id="TIGR00756">
    <property type="entry name" value="PPR"/>
    <property type="match status" value="3"/>
</dbReference>
<dbReference type="Gene3D" id="1.25.40.10">
    <property type="entry name" value="Tetratricopeptide repeat domain"/>
    <property type="match status" value="3"/>
</dbReference>
<gene>
    <name evidence="5" type="ORF">DCAR_003023</name>
</gene>
<dbReference type="EMBL" id="LNRQ01000001">
    <property type="protein sequence ID" value="KZN10367.1"/>
    <property type="molecule type" value="Genomic_DNA"/>
</dbReference>
<dbReference type="InterPro" id="IPR046342">
    <property type="entry name" value="CBS_dom_sf"/>
</dbReference>
<evidence type="ECO:0000313" key="5">
    <source>
        <dbReference type="EMBL" id="KZN10367.1"/>
    </source>
</evidence>